<dbReference type="GeneID" id="110239789"/>
<feature type="domain" description="P2X purinoreceptor 7 intracellular" evidence="1">
    <location>
        <begin position="167"/>
        <end position="303"/>
    </location>
</feature>
<dbReference type="KEGG" id="epa:110239789"/>
<dbReference type="OrthoDB" id="5960301at2759"/>
<dbReference type="AlphaFoldDB" id="A0A913X9W7"/>
<dbReference type="InterPro" id="IPR046815">
    <property type="entry name" value="P2RX7_C"/>
</dbReference>
<dbReference type="EnsemblMetazoa" id="XM_021045533.2">
    <property type="protein sequence ID" value="XP_020901192.2"/>
    <property type="gene ID" value="LOC110239789"/>
</dbReference>
<evidence type="ECO:0000313" key="3">
    <source>
        <dbReference type="Proteomes" id="UP000887567"/>
    </source>
</evidence>
<sequence>MESDSSDSSVSLDIEGTSYHERNAYGSPIAPPSADHHHVIMSQSSEVQASEVEQAPLVQRTTCQCKNTCSRKRTAKFPGCPCRNSDEKCGTSCNCGTKKKACMNKTELRAVGGSEAPAATREPSAFERHRQAVLDAEKAIEEFVVPLSQEMKTRLLIRVLSQGRGSLDFAQNIVHELENPDEPPPEPRNNHLAWCICGVCEAMPNEEENKCCKKARCVTSYSAFHNSCIDRLALEIAIRARCDIRADLPDYSMNGYRKTAYRTYILWKYGKLGRGNRKVVPACVVRAIRRAYPSEDNVYMGFRQS</sequence>
<accession>A0A913X9W7</accession>
<reference evidence="2" key="1">
    <citation type="submission" date="2022-11" db="UniProtKB">
        <authorList>
            <consortium name="EnsemblMetazoa"/>
        </authorList>
    </citation>
    <scope>IDENTIFICATION</scope>
</reference>
<keyword evidence="3" id="KW-1185">Reference proteome</keyword>
<evidence type="ECO:0000259" key="1">
    <source>
        <dbReference type="Pfam" id="PF20478"/>
    </source>
</evidence>
<dbReference type="Proteomes" id="UP000887567">
    <property type="component" value="Unplaced"/>
</dbReference>
<dbReference type="Pfam" id="PF20478">
    <property type="entry name" value="P2RX7_C"/>
    <property type="match status" value="1"/>
</dbReference>
<dbReference type="PANTHER" id="PTHR36981">
    <property type="entry name" value="ZGC:195170"/>
    <property type="match status" value="1"/>
</dbReference>
<evidence type="ECO:0000313" key="2">
    <source>
        <dbReference type="EnsemblMetazoa" id="XP_020901192.2"/>
    </source>
</evidence>
<protein>
    <recommendedName>
        <fullName evidence="1">P2X purinoreceptor 7 intracellular domain-containing protein</fullName>
    </recommendedName>
</protein>
<proteinExistence type="predicted"/>
<name>A0A913X9W7_EXADI</name>
<dbReference type="RefSeq" id="XP_020901192.2">
    <property type="nucleotide sequence ID" value="XM_021045533.2"/>
</dbReference>
<dbReference type="OMA" id="HERNAYG"/>
<dbReference type="PANTHER" id="PTHR36981:SF3">
    <property type="entry name" value="UBIQUITIN-LIKE PROTEASE FAMILY PROFILE DOMAIN-CONTAINING PROTEIN"/>
    <property type="match status" value="1"/>
</dbReference>
<organism evidence="2 3">
    <name type="scientific">Exaiptasia diaphana</name>
    <name type="common">Tropical sea anemone</name>
    <name type="synonym">Aiptasia pulchella</name>
    <dbReference type="NCBI Taxonomy" id="2652724"/>
    <lineage>
        <taxon>Eukaryota</taxon>
        <taxon>Metazoa</taxon>
        <taxon>Cnidaria</taxon>
        <taxon>Anthozoa</taxon>
        <taxon>Hexacorallia</taxon>
        <taxon>Actiniaria</taxon>
        <taxon>Aiptasiidae</taxon>
        <taxon>Exaiptasia</taxon>
    </lineage>
</organism>